<keyword evidence="2" id="KW-1185">Reference proteome</keyword>
<organism evidence="1 2">
    <name type="scientific">Thanatephorus cucumeris (strain AG1-IA)</name>
    <name type="common">Rice sheath blight fungus</name>
    <name type="synonym">Rhizoctonia solani</name>
    <dbReference type="NCBI Taxonomy" id="983506"/>
    <lineage>
        <taxon>Eukaryota</taxon>
        <taxon>Fungi</taxon>
        <taxon>Dikarya</taxon>
        <taxon>Basidiomycota</taxon>
        <taxon>Agaricomycotina</taxon>
        <taxon>Agaricomycetes</taxon>
        <taxon>Cantharellales</taxon>
        <taxon>Ceratobasidiaceae</taxon>
        <taxon>Rhizoctonia</taxon>
        <taxon>Rhizoctonia solani AG-1</taxon>
    </lineage>
</organism>
<reference evidence="1 2" key="1">
    <citation type="journal article" date="2013" name="Nat. Commun.">
        <title>The evolution and pathogenic mechanisms of the rice sheath blight pathogen.</title>
        <authorList>
            <person name="Zheng A."/>
            <person name="Lin R."/>
            <person name="Xu L."/>
            <person name="Qin P."/>
            <person name="Tang C."/>
            <person name="Ai P."/>
            <person name="Zhang D."/>
            <person name="Liu Y."/>
            <person name="Sun Z."/>
            <person name="Feng H."/>
            <person name="Wang Y."/>
            <person name="Chen Y."/>
            <person name="Liang X."/>
            <person name="Fu R."/>
            <person name="Li Q."/>
            <person name="Zhang J."/>
            <person name="Yu X."/>
            <person name="Xie Z."/>
            <person name="Ding L."/>
            <person name="Guan P."/>
            <person name="Tang J."/>
            <person name="Liang Y."/>
            <person name="Wang S."/>
            <person name="Deng Q."/>
            <person name="Li S."/>
            <person name="Zhu J."/>
            <person name="Wang L."/>
            <person name="Liu H."/>
            <person name="Li P."/>
        </authorList>
    </citation>
    <scope>NUCLEOTIDE SEQUENCE [LARGE SCALE GENOMIC DNA]</scope>
    <source>
        <strain evidence="2">AG-1 IA</strain>
    </source>
</reference>
<protein>
    <submittedName>
        <fullName evidence="1">Uncharacterized protein</fullName>
    </submittedName>
</protein>
<evidence type="ECO:0000313" key="1">
    <source>
        <dbReference type="EMBL" id="ELU42176.1"/>
    </source>
</evidence>
<dbReference type="EMBL" id="AFRT01000908">
    <property type="protein sequence ID" value="ELU42176.1"/>
    <property type="molecule type" value="Genomic_DNA"/>
</dbReference>
<accession>L8WVQ0</accession>
<dbReference type="AlphaFoldDB" id="L8WVQ0"/>
<evidence type="ECO:0000313" key="2">
    <source>
        <dbReference type="Proteomes" id="UP000011668"/>
    </source>
</evidence>
<name>L8WVQ0_THACA</name>
<sequence>MCSPRSASEAALDWGSRTSWGVTNRPYTNERTLPLEKIKGRDRRGYLGRLLPRAGPCGNWEQGIGEAVKWVMAGERGSYGVSEQEPALQVASLRGAPKTCRD</sequence>
<dbReference type="HOGENOM" id="CLU_2279377_0_0_1"/>
<proteinExistence type="predicted"/>
<comment type="caution">
    <text evidence="1">The sequence shown here is derived from an EMBL/GenBank/DDBJ whole genome shotgun (WGS) entry which is preliminary data.</text>
</comment>
<gene>
    <name evidence="1" type="ORF">AG1IA_03799</name>
</gene>
<dbReference type="Proteomes" id="UP000011668">
    <property type="component" value="Unassembled WGS sequence"/>
</dbReference>